<dbReference type="Proteomes" id="UP000198546">
    <property type="component" value="Chromosome i"/>
</dbReference>
<feature type="transmembrane region" description="Helical" evidence="1">
    <location>
        <begin position="214"/>
        <end position="237"/>
    </location>
</feature>
<dbReference type="PANTHER" id="PTHR36435">
    <property type="entry name" value="SLR1288 PROTEIN"/>
    <property type="match status" value="1"/>
</dbReference>
<keyword evidence="1" id="KW-0812">Transmembrane</keyword>
<keyword evidence="4" id="KW-1185">Reference proteome</keyword>
<dbReference type="GO" id="GO:0004175">
    <property type="term" value="F:endopeptidase activity"/>
    <property type="evidence" value="ECO:0007669"/>
    <property type="project" value="UniProtKB-ARBA"/>
</dbReference>
<evidence type="ECO:0000313" key="3">
    <source>
        <dbReference type="EMBL" id="SDD67701.1"/>
    </source>
</evidence>
<dbReference type="InterPro" id="IPR003675">
    <property type="entry name" value="Rce1/LyrA-like_dom"/>
</dbReference>
<dbReference type="EMBL" id="LT629688">
    <property type="protein sequence ID" value="SDD67701.1"/>
    <property type="molecule type" value="Genomic_DNA"/>
</dbReference>
<name>A0A1G6WPG0_9ACTN</name>
<evidence type="ECO:0000256" key="1">
    <source>
        <dbReference type="SAM" id="Phobius"/>
    </source>
</evidence>
<dbReference type="STRING" id="675864.SAMN04489747_1498"/>
<protein>
    <recommendedName>
        <fullName evidence="2">CAAX prenyl protease 2/Lysostaphin resistance protein A-like domain-containing protein</fullName>
    </recommendedName>
</protein>
<keyword evidence="1" id="KW-0472">Membrane</keyword>
<dbReference type="AlphaFoldDB" id="A0A1G6WPG0"/>
<evidence type="ECO:0000259" key="2">
    <source>
        <dbReference type="Pfam" id="PF02517"/>
    </source>
</evidence>
<feature type="transmembrane region" description="Helical" evidence="1">
    <location>
        <begin position="168"/>
        <end position="194"/>
    </location>
</feature>
<gene>
    <name evidence="3" type="ORF">SAMN04489747_1498</name>
</gene>
<sequence length="241" mass="24890">MTHDTHDSSSHGSTGRDLPERPGWLEIVVGLGVAALVTGALVLVAPALPTDPVLHGLTLAVWSVAVAFLGFGAAVVVRIRSLRPFGVRRTTWRWVLVGLGVGVAAFLLKGVVNLAITSLTGFGEDAQVPSQDAANGGALALVTTFVMLSFLVPLGEELLFRGVLMRGLLRYGAVVAVLGSSVVFALFHGFNLALPTALVVGIAAAEVARRSGSIWPAVVVHVVNNLGLPLFVLLLGLGGAV</sequence>
<dbReference type="InterPro" id="IPR052710">
    <property type="entry name" value="CAAX_protease"/>
</dbReference>
<dbReference type="GO" id="GO:0080120">
    <property type="term" value="P:CAAX-box protein maturation"/>
    <property type="evidence" value="ECO:0007669"/>
    <property type="project" value="UniProtKB-ARBA"/>
</dbReference>
<organism evidence="3 4">
    <name type="scientific">Auraticoccus monumenti</name>
    <dbReference type="NCBI Taxonomy" id="675864"/>
    <lineage>
        <taxon>Bacteria</taxon>
        <taxon>Bacillati</taxon>
        <taxon>Actinomycetota</taxon>
        <taxon>Actinomycetes</taxon>
        <taxon>Propionibacteriales</taxon>
        <taxon>Propionibacteriaceae</taxon>
        <taxon>Auraticoccus</taxon>
    </lineage>
</organism>
<evidence type="ECO:0000313" key="4">
    <source>
        <dbReference type="Proteomes" id="UP000198546"/>
    </source>
</evidence>
<dbReference type="RefSeq" id="WP_090592035.1">
    <property type="nucleotide sequence ID" value="NZ_LT629688.1"/>
</dbReference>
<feature type="transmembrane region" description="Helical" evidence="1">
    <location>
        <begin position="59"/>
        <end position="79"/>
    </location>
</feature>
<feature type="transmembrane region" description="Helical" evidence="1">
    <location>
        <begin position="24"/>
        <end position="47"/>
    </location>
</feature>
<accession>A0A1G6WPG0</accession>
<feature type="transmembrane region" description="Helical" evidence="1">
    <location>
        <begin position="91"/>
        <end position="116"/>
    </location>
</feature>
<dbReference type="OrthoDB" id="193898at2"/>
<dbReference type="Pfam" id="PF02517">
    <property type="entry name" value="Rce1-like"/>
    <property type="match status" value="1"/>
</dbReference>
<keyword evidence="1" id="KW-1133">Transmembrane helix</keyword>
<proteinExistence type="predicted"/>
<feature type="transmembrane region" description="Helical" evidence="1">
    <location>
        <begin position="136"/>
        <end position="156"/>
    </location>
</feature>
<reference evidence="3 4" key="1">
    <citation type="submission" date="2016-10" db="EMBL/GenBank/DDBJ databases">
        <authorList>
            <person name="de Groot N.N."/>
        </authorList>
    </citation>
    <scope>NUCLEOTIDE SEQUENCE [LARGE SCALE GENOMIC DNA]</scope>
    <source>
        <strain evidence="3 4">MON 2.2</strain>
    </source>
</reference>
<dbReference type="PANTHER" id="PTHR36435:SF1">
    <property type="entry name" value="CAAX AMINO TERMINAL PROTEASE FAMILY PROTEIN"/>
    <property type="match status" value="1"/>
</dbReference>
<feature type="domain" description="CAAX prenyl protease 2/Lysostaphin resistance protein A-like" evidence="2">
    <location>
        <begin position="141"/>
        <end position="226"/>
    </location>
</feature>